<gene>
    <name evidence="7" type="ORF">FK220_012920</name>
</gene>
<evidence type="ECO:0000256" key="1">
    <source>
        <dbReference type="ARBA" id="ARBA00004370"/>
    </source>
</evidence>
<evidence type="ECO:0000256" key="2">
    <source>
        <dbReference type="ARBA" id="ARBA00022692"/>
    </source>
</evidence>
<dbReference type="Proteomes" id="UP000707206">
    <property type="component" value="Unassembled WGS sequence"/>
</dbReference>
<name>A0A967AUI5_9FLAO</name>
<dbReference type="InterPro" id="IPR006685">
    <property type="entry name" value="MscS_channel_2nd"/>
</dbReference>
<dbReference type="InterPro" id="IPR045275">
    <property type="entry name" value="MscS_archaea/bacteria_type"/>
</dbReference>
<reference evidence="7" key="2">
    <citation type="submission" date="2020-03" db="EMBL/GenBank/DDBJ databases">
        <title>Flavobacteriaceae bacterium strain TP-CH-4, a member of the family Flavobacteriaceae isolated from a deep-sea seamount.</title>
        <authorList>
            <person name="Zhang D.-C."/>
        </authorList>
    </citation>
    <scope>NUCLEOTIDE SEQUENCE</scope>
    <source>
        <strain evidence="7">TP-CH-4</strain>
    </source>
</reference>
<evidence type="ECO:0000259" key="6">
    <source>
        <dbReference type="Pfam" id="PF00924"/>
    </source>
</evidence>
<dbReference type="GO" id="GO:0008381">
    <property type="term" value="F:mechanosensitive monoatomic ion channel activity"/>
    <property type="evidence" value="ECO:0007669"/>
    <property type="project" value="InterPro"/>
</dbReference>
<organism evidence="7 8">
    <name type="scientific">Pelagihabitans pacificus</name>
    <dbReference type="NCBI Taxonomy" id="2696054"/>
    <lineage>
        <taxon>Bacteria</taxon>
        <taxon>Pseudomonadati</taxon>
        <taxon>Bacteroidota</taxon>
        <taxon>Flavobacteriia</taxon>
        <taxon>Flavobacteriales</taxon>
        <taxon>Flavobacteriaceae</taxon>
        <taxon>Pelagihabitans</taxon>
    </lineage>
</organism>
<dbReference type="GO" id="GO:0016020">
    <property type="term" value="C:membrane"/>
    <property type="evidence" value="ECO:0007669"/>
    <property type="project" value="UniProtKB-SubCell"/>
</dbReference>
<dbReference type="SUPFAM" id="SSF50182">
    <property type="entry name" value="Sm-like ribonucleoproteins"/>
    <property type="match status" value="1"/>
</dbReference>
<dbReference type="AlphaFoldDB" id="A0A967AUI5"/>
<dbReference type="Pfam" id="PF00924">
    <property type="entry name" value="MS_channel_2nd"/>
    <property type="match status" value="1"/>
</dbReference>
<feature type="transmembrane region" description="Helical" evidence="5">
    <location>
        <begin position="50"/>
        <end position="72"/>
    </location>
</feature>
<keyword evidence="4 5" id="KW-0472">Membrane</keyword>
<evidence type="ECO:0000313" key="8">
    <source>
        <dbReference type="Proteomes" id="UP000707206"/>
    </source>
</evidence>
<keyword evidence="8" id="KW-1185">Reference proteome</keyword>
<dbReference type="PANTHER" id="PTHR30221:SF8">
    <property type="entry name" value="SMALL-CONDUCTANCE MECHANOSENSITIVE CHANNEL"/>
    <property type="match status" value="1"/>
</dbReference>
<dbReference type="InterPro" id="IPR023408">
    <property type="entry name" value="MscS_beta-dom_sf"/>
</dbReference>
<sequence>MKTFFTEHTTELLWSAIILVVLFVFRFLATKMVRKIGKISDIVEARTLLISKYVSFLATFLGIGALTFIWGVNFREIGLLFSSIFAVIGVALFAQWSILSNVTSGVILFFSFPFKIGDRIRIMDKELITDEAEGPNIFFIEDIKAYHILLRNSKGELITYPNNMMLQKAVTLLGGQHEDTNEGSDVL</sequence>
<keyword evidence="2 5" id="KW-0812">Transmembrane</keyword>
<feature type="transmembrane region" description="Helical" evidence="5">
    <location>
        <begin position="84"/>
        <end position="112"/>
    </location>
</feature>
<keyword evidence="3 5" id="KW-1133">Transmembrane helix</keyword>
<evidence type="ECO:0000313" key="7">
    <source>
        <dbReference type="EMBL" id="NHF60249.1"/>
    </source>
</evidence>
<protein>
    <submittedName>
        <fullName evidence="7">Mechanosensitive ion channel family protein</fullName>
    </submittedName>
</protein>
<proteinExistence type="predicted"/>
<dbReference type="InterPro" id="IPR010920">
    <property type="entry name" value="LSM_dom_sf"/>
</dbReference>
<dbReference type="PANTHER" id="PTHR30221">
    <property type="entry name" value="SMALL-CONDUCTANCE MECHANOSENSITIVE CHANNEL"/>
    <property type="match status" value="1"/>
</dbReference>
<dbReference type="EMBL" id="VIKU02000003">
    <property type="protein sequence ID" value="NHF60249.1"/>
    <property type="molecule type" value="Genomic_DNA"/>
</dbReference>
<evidence type="ECO:0000256" key="4">
    <source>
        <dbReference type="ARBA" id="ARBA00023136"/>
    </source>
</evidence>
<evidence type="ECO:0000256" key="3">
    <source>
        <dbReference type="ARBA" id="ARBA00022989"/>
    </source>
</evidence>
<feature type="transmembrane region" description="Helical" evidence="5">
    <location>
        <begin position="12"/>
        <end position="29"/>
    </location>
</feature>
<comment type="subcellular location">
    <subcellularLocation>
        <location evidence="1">Membrane</location>
    </subcellularLocation>
</comment>
<feature type="domain" description="Mechanosensitive ion channel MscS" evidence="6">
    <location>
        <begin position="98"/>
        <end position="170"/>
    </location>
</feature>
<dbReference type="RefSeq" id="WP_152574741.1">
    <property type="nucleotide sequence ID" value="NZ_VIKU02000003.1"/>
</dbReference>
<comment type="caution">
    <text evidence="7">The sequence shown here is derived from an EMBL/GenBank/DDBJ whole genome shotgun (WGS) entry which is preliminary data.</text>
</comment>
<accession>A0A967AUI5</accession>
<evidence type="ECO:0000256" key="5">
    <source>
        <dbReference type="SAM" id="Phobius"/>
    </source>
</evidence>
<reference evidence="7" key="1">
    <citation type="submission" date="2019-07" db="EMBL/GenBank/DDBJ databases">
        <authorList>
            <person name="De-Chao Zhang Q."/>
        </authorList>
    </citation>
    <scope>NUCLEOTIDE SEQUENCE</scope>
    <source>
        <strain evidence="7">TP-CH-4</strain>
    </source>
</reference>
<dbReference type="Gene3D" id="2.30.30.60">
    <property type="match status" value="1"/>
</dbReference>